<keyword evidence="10 13" id="KW-0378">Hydrolase</keyword>
<gene>
    <name evidence="14" type="ORF">L596_019117</name>
</gene>
<evidence type="ECO:0000256" key="6">
    <source>
        <dbReference type="ARBA" id="ARBA00015118"/>
    </source>
</evidence>
<keyword evidence="12 13" id="KW-0482">Metalloprotease</keyword>
<evidence type="ECO:0000256" key="2">
    <source>
        <dbReference type="ARBA" id="ARBA00001947"/>
    </source>
</evidence>
<evidence type="ECO:0000256" key="10">
    <source>
        <dbReference type="ARBA" id="ARBA00022801"/>
    </source>
</evidence>
<dbReference type="SUPFAM" id="SSF53187">
    <property type="entry name" value="Zn-dependent exopeptidases"/>
    <property type="match status" value="1"/>
</dbReference>
<protein>
    <recommendedName>
        <fullName evidence="6">Aspartyl aminopeptidase</fullName>
        <ecNumber evidence="5">3.4.11.21</ecNumber>
    </recommendedName>
</protein>
<dbReference type="GO" id="GO:0005737">
    <property type="term" value="C:cytoplasm"/>
    <property type="evidence" value="ECO:0007669"/>
    <property type="project" value="UniProtKB-ARBA"/>
</dbReference>
<comment type="catalytic activity">
    <reaction evidence="1">
        <text>Release of an N-terminal aspartate or glutamate from a peptide, with a preference for aspartate.</text>
        <dbReference type="EC" id="3.4.11.21"/>
    </reaction>
</comment>
<sequence>MFCNLVLRTFLGTAVDPDAEESRSTHCKLHEHLLGQEEFSQLTLNCKMNVAGPACAEVRKAAADFVTFLNKAVTPYHAVEECSRMLREAGFRELKETETWKVEPKQRYFVTKNRSAILAFAVGGSYKSGNGFSIVVGHTDSPCLRVKPVSTLKAEKFLQVGVSTYGGGLWRTWFDRDLSLAGQVVIRQNDSIVRKLINVGKPILFIPNLAIHLETDRTKFECNNETALRPLLASYAAAELNKCDDKKCESDESDPRVITKDHHAILLDLVAKHASCTAEAIIDLDLYLYDTQPAAVTGVKDEFISGARLDNLIGTYTSVCGLIESLGDDAGFGSDPNIRIAACYDNEECGSQSAQGAESAFTEWVLRRLSCATNDATNQAAFEEAIGKSYLISADQAHACHPNYSAKHEENHRPAFHGGVVVKINNNQRYATTSLTHAVLKQIAHTAQVPLQKVVVRNDSPCGSTVGPIMSSGLGLQSIDVGCPSLAMHSIREFGDTTGICHAKKLYSTFFQQLPSVLSSLQ</sequence>
<dbReference type="Gene3D" id="3.40.630.10">
    <property type="entry name" value="Zn peptidases"/>
    <property type="match status" value="1"/>
</dbReference>
<dbReference type="FunFam" id="2.30.250.10:FF:000001">
    <property type="entry name" value="Aspartyl aminopeptidase 1"/>
    <property type="match status" value="1"/>
</dbReference>
<keyword evidence="8 13" id="KW-0645">Protease</keyword>
<dbReference type="CDD" id="cd05658">
    <property type="entry name" value="M18_DAP"/>
    <property type="match status" value="1"/>
</dbReference>
<evidence type="ECO:0000256" key="5">
    <source>
        <dbReference type="ARBA" id="ARBA00011965"/>
    </source>
</evidence>
<comment type="similarity">
    <text evidence="3 13">Belongs to the peptidase M18 family.</text>
</comment>
<evidence type="ECO:0000313" key="15">
    <source>
        <dbReference type="Proteomes" id="UP000298663"/>
    </source>
</evidence>
<dbReference type="Proteomes" id="UP000298663">
    <property type="component" value="Unassembled WGS sequence"/>
</dbReference>
<dbReference type="PRINTS" id="PR00932">
    <property type="entry name" value="AMINO1PTASE"/>
</dbReference>
<keyword evidence="7 13" id="KW-0031">Aminopeptidase</keyword>
<dbReference type="GO" id="GO:0006508">
    <property type="term" value="P:proteolysis"/>
    <property type="evidence" value="ECO:0007669"/>
    <property type="project" value="UniProtKB-KW"/>
</dbReference>
<dbReference type="EMBL" id="AZBU02000005">
    <property type="protein sequence ID" value="TKR78287.1"/>
    <property type="molecule type" value="Genomic_DNA"/>
</dbReference>
<dbReference type="PANTHER" id="PTHR28570:SF3">
    <property type="entry name" value="ASPARTYL AMINOPEPTIDASE"/>
    <property type="match status" value="1"/>
</dbReference>
<dbReference type="NCBIfam" id="NF002759">
    <property type="entry name" value="PRK02813.1"/>
    <property type="match status" value="1"/>
</dbReference>
<evidence type="ECO:0000256" key="8">
    <source>
        <dbReference type="ARBA" id="ARBA00022670"/>
    </source>
</evidence>
<evidence type="ECO:0000256" key="12">
    <source>
        <dbReference type="ARBA" id="ARBA00023049"/>
    </source>
</evidence>
<dbReference type="GO" id="GO:0008270">
    <property type="term" value="F:zinc ion binding"/>
    <property type="evidence" value="ECO:0007669"/>
    <property type="project" value="InterPro"/>
</dbReference>
<proteinExistence type="inferred from homology"/>
<evidence type="ECO:0000256" key="7">
    <source>
        <dbReference type="ARBA" id="ARBA00022438"/>
    </source>
</evidence>
<dbReference type="GO" id="GO:0004177">
    <property type="term" value="F:aminopeptidase activity"/>
    <property type="evidence" value="ECO:0007669"/>
    <property type="project" value="UniProtKB-KW"/>
</dbReference>
<evidence type="ECO:0000256" key="4">
    <source>
        <dbReference type="ARBA" id="ARBA00011395"/>
    </source>
</evidence>
<dbReference type="SUPFAM" id="SSF101821">
    <property type="entry name" value="Aminopeptidase/glucanase lid domain"/>
    <property type="match status" value="1"/>
</dbReference>
<reference evidence="14 15" key="1">
    <citation type="journal article" date="2015" name="Genome Biol.">
        <title>Comparative genomics of Steinernema reveals deeply conserved gene regulatory networks.</title>
        <authorList>
            <person name="Dillman A.R."/>
            <person name="Macchietto M."/>
            <person name="Porter C.F."/>
            <person name="Rogers A."/>
            <person name="Williams B."/>
            <person name="Antoshechkin I."/>
            <person name="Lee M.M."/>
            <person name="Goodwin Z."/>
            <person name="Lu X."/>
            <person name="Lewis E.E."/>
            <person name="Goodrich-Blair H."/>
            <person name="Stock S.P."/>
            <person name="Adams B.J."/>
            <person name="Sternberg P.W."/>
            <person name="Mortazavi A."/>
        </authorList>
    </citation>
    <scope>NUCLEOTIDE SEQUENCE [LARGE SCALE GENOMIC DNA]</scope>
    <source>
        <strain evidence="14 15">ALL</strain>
    </source>
</reference>
<keyword evidence="11 13" id="KW-0862">Zinc</keyword>
<comment type="subunit">
    <text evidence="4">Tetrahedron-shaped homododecamer built from six homodimers.</text>
</comment>
<dbReference type="InterPro" id="IPR001948">
    <property type="entry name" value="Peptidase_M18"/>
</dbReference>
<evidence type="ECO:0000256" key="3">
    <source>
        <dbReference type="ARBA" id="ARBA00008290"/>
    </source>
</evidence>
<dbReference type="InterPro" id="IPR023358">
    <property type="entry name" value="Peptidase_M18_dom2"/>
</dbReference>
<dbReference type="OrthoDB" id="9880441at2759"/>
<evidence type="ECO:0000256" key="1">
    <source>
        <dbReference type="ARBA" id="ARBA00001335"/>
    </source>
</evidence>
<evidence type="ECO:0000256" key="11">
    <source>
        <dbReference type="ARBA" id="ARBA00022833"/>
    </source>
</evidence>
<evidence type="ECO:0000256" key="9">
    <source>
        <dbReference type="ARBA" id="ARBA00022723"/>
    </source>
</evidence>
<dbReference type="PANTHER" id="PTHR28570">
    <property type="entry name" value="ASPARTYL AMINOPEPTIDASE"/>
    <property type="match status" value="1"/>
</dbReference>
<dbReference type="STRING" id="34508.A0A4U5N6Q9"/>
<evidence type="ECO:0000256" key="13">
    <source>
        <dbReference type="RuleBase" id="RU004386"/>
    </source>
</evidence>
<organism evidence="14 15">
    <name type="scientific">Steinernema carpocapsae</name>
    <name type="common">Entomopathogenic nematode</name>
    <dbReference type="NCBI Taxonomy" id="34508"/>
    <lineage>
        <taxon>Eukaryota</taxon>
        <taxon>Metazoa</taxon>
        <taxon>Ecdysozoa</taxon>
        <taxon>Nematoda</taxon>
        <taxon>Chromadorea</taxon>
        <taxon>Rhabditida</taxon>
        <taxon>Tylenchina</taxon>
        <taxon>Panagrolaimomorpha</taxon>
        <taxon>Strongyloidoidea</taxon>
        <taxon>Steinernematidae</taxon>
        <taxon>Steinernema</taxon>
    </lineage>
</organism>
<accession>A0A4U5N6Q9</accession>
<comment type="cofactor">
    <cofactor evidence="2">
        <name>Zn(2+)</name>
        <dbReference type="ChEBI" id="CHEBI:29105"/>
    </cofactor>
</comment>
<comment type="caution">
    <text evidence="14">The sequence shown here is derived from an EMBL/GenBank/DDBJ whole genome shotgun (WGS) entry which is preliminary data.</text>
</comment>
<keyword evidence="15" id="KW-1185">Reference proteome</keyword>
<reference evidence="14 15" key="2">
    <citation type="journal article" date="2019" name="G3 (Bethesda)">
        <title>Hybrid Assembly of the Genome of the Entomopathogenic Nematode Steinernema carpocapsae Identifies the X-Chromosome.</title>
        <authorList>
            <person name="Serra L."/>
            <person name="Macchietto M."/>
            <person name="Macias-Munoz A."/>
            <person name="McGill C.J."/>
            <person name="Rodriguez I.M."/>
            <person name="Rodriguez B."/>
            <person name="Murad R."/>
            <person name="Mortazavi A."/>
        </authorList>
    </citation>
    <scope>NUCLEOTIDE SEQUENCE [LARGE SCALE GENOMIC DNA]</scope>
    <source>
        <strain evidence="14 15">ALL</strain>
    </source>
</reference>
<dbReference type="EC" id="3.4.11.21" evidence="5"/>
<name>A0A4U5N6Q9_STECR</name>
<dbReference type="AlphaFoldDB" id="A0A4U5N6Q9"/>
<keyword evidence="9 13" id="KW-0479">Metal-binding</keyword>
<evidence type="ECO:0000313" key="14">
    <source>
        <dbReference type="EMBL" id="TKR78287.1"/>
    </source>
</evidence>
<dbReference type="GO" id="GO:0008237">
    <property type="term" value="F:metallopeptidase activity"/>
    <property type="evidence" value="ECO:0007669"/>
    <property type="project" value="UniProtKB-KW"/>
</dbReference>
<dbReference type="Pfam" id="PF02127">
    <property type="entry name" value="Peptidase_M18"/>
    <property type="match status" value="1"/>
</dbReference>
<dbReference type="Gene3D" id="2.30.250.10">
    <property type="entry name" value="Aminopeptidase i, Domain 2"/>
    <property type="match status" value="1"/>
</dbReference>